<sequence length="452" mass="51225">MQLYNTLSAEERAELIDQAGKQRLTLSFYAYAKIEDPKKFRDDLFLAWNALDALGRIYVAHEGINAQMSVPADNFEAFRTTLEAYEFMQGIRLNVAVEQDDHSFLKLTIKVRHKIVADGLNDDTFDVTNKGIHLKAKEFNAILDDPNTIVVDFRNHYESEVGHFKGAITPDVETFRESLPIINEQLKDFKEDKNLVMYCTGGIRCEKASAYFKHQGFKNVFQLEGGIINYAKEIEAEGLESKFIGKNFVFDNRLGERITDDIISQCHQCGKPCDNHTNCANDGCHLLFIQCDECKEAMENCCSTECLEVTHLPLAEQVKLRRGKQVGNKVFRKGKSENLKFKHSGDLPDVVLDTAAKPKKIRERIKIKKVLVGKAEHYFVKAQVAQFLIETQKVTLGDKVLISGPTTGNQELTLNEMLVNGKPAKEAFVGDKITFKVPFRTRLSDKLYLIKA</sequence>
<accession>A0ABW5YPJ8</accession>
<reference evidence="7" key="1">
    <citation type="journal article" date="2019" name="Int. J. Syst. Evol. Microbiol.">
        <title>The Global Catalogue of Microorganisms (GCM) 10K type strain sequencing project: providing services to taxonomists for standard genome sequencing and annotation.</title>
        <authorList>
            <consortium name="The Broad Institute Genomics Platform"/>
            <consortium name="The Broad Institute Genome Sequencing Center for Infectious Disease"/>
            <person name="Wu L."/>
            <person name="Ma J."/>
        </authorList>
    </citation>
    <scope>NUCLEOTIDE SEQUENCE [LARGE SCALE GENOMIC DNA]</scope>
    <source>
        <strain evidence="7">KCTC 22671</strain>
    </source>
</reference>
<dbReference type="InterPro" id="IPR036873">
    <property type="entry name" value="Rhodanese-like_dom_sf"/>
</dbReference>
<protein>
    <recommendedName>
        <fullName evidence="4">tRNA uridine(34) hydroxylase</fullName>
        <ecNumber evidence="4">1.14.-.-</ecNumber>
    </recommendedName>
    <alternativeName>
        <fullName evidence="4">tRNA hydroxylation protein O</fullName>
    </alternativeName>
</protein>
<comment type="caution">
    <text evidence="6">The sequence shown here is derived from an EMBL/GenBank/DDBJ whole genome shotgun (WGS) entry which is preliminary data.</text>
</comment>
<dbReference type="Pfam" id="PF00581">
    <property type="entry name" value="Rhodanese"/>
    <property type="match status" value="1"/>
</dbReference>
<dbReference type="RefSeq" id="WP_379811929.1">
    <property type="nucleotide sequence ID" value="NZ_JBHUPC010000013.1"/>
</dbReference>
<evidence type="ECO:0000256" key="2">
    <source>
        <dbReference type="ARBA" id="ARBA00023002"/>
    </source>
</evidence>
<dbReference type="PROSITE" id="PS50206">
    <property type="entry name" value="RHODANESE_3"/>
    <property type="match status" value="1"/>
</dbReference>
<dbReference type="InterPro" id="IPR040503">
    <property type="entry name" value="TRHO_N"/>
</dbReference>
<comment type="function">
    <text evidence="3">Catalyzes oxygen-dependent 5-hydroxyuridine (ho5U) modification at position 34 in tRNAs, the first step in 5-carboxymethoxyuridine (cmo5U) biosynthesis. May be part of an alternate pathway, which is able to bypass cmo5U biogenesis in a subset of tRNAs under aerobic conditions.</text>
</comment>
<name>A0ABW5YPJ8_9FLAO</name>
<comment type="catalytic activity">
    <reaction evidence="4">
        <text>uridine(34) in tRNA + AH2 + O2 = 5-hydroxyuridine(34) in tRNA + A + H2O</text>
        <dbReference type="Rhea" id="RHEA:64224"/>
        <dbReference type="Rhea" id="RHEA-COMP:11727"/>
        <dbReference type="Rhea" id="RHEA-COMP:13381"/>
        <dbReference type="ChEBI" id="CHEBI:13193"/>
        <dbReference type="ChEBI" id="CHEBI:15377"/>
        <dbReference type="ChEBI" id="CHEBI:15379"/>
        <dbReference type="ChEBI" id="CHEBI:17499"/>
        <dbReference type="ChEBI" id="CHEBI:65315"/>
        <dbReference type="ChEBI" id="CHEBI:136877"/>
    </reaction>
</comment>
<evidence type="ECO:0000259" key="5">
    <source>
        <dbReference type="PROSITE" id="PS50206"/>
    </source>
</evidence>
<dbReference type="HAMAP" id="MF_00469">
    <property type="entry name" value="TrhO"/>
    <property type="match status" value="1"/>
</dbReference>
<dbReference type="InterPro" id="IPR020936">
    <property type="entry name" value="TrhO"/>
</dbReference>
<dbReference type="PANTHER" id="PTHR43846:SF1">
    <property type="entry name" value="TRNA URIDINE(34) HYDROXYLASE"/>
    <property type="match status" value="1"/>
</dbReference>
<dbReference type="CDD" id="cd01518">
    <property type="entry name" value="RHOD_YceA"/>
    <property type="match status" value="1"/>
</dbReference>
<dbReference type="NCBIfam" id="NF001135">
    <property type="entry name" value="PRK00142.1-3"/>
    <property type="match status" value="1"/>
</dbReference>
<keyword evidence="2 4" id="KW-0560">Oxidoreductase</keyword>
<dbReference type="PANTHER" id="PTHR43846">
    <property type="entry name" value="UPF0176 PROTEIN YCEA"/>
    <property type="match status" value="1"/>
</dbReference>
<proteinExistence type="inferred from homology"/>
<dbReference type="SUPFAM" id="SSF52821">
    <property type="entry name" value="Rhodanese/Cell cycle control phosphatase"/>
    <property type="match status" value="1"/>
</dbReference>
<dbReference type="Pfam" id="PF12368">
    <property type="entry name" value="Rhodanese_C"/>
    <property type="match status" value="1"/>
</dbReference>
<gene>
    <name evidence="4" type="primary">trhO</name>
    <name evidence="6" type="ORF">ACFS5J_09700</name>
</gene>
<feature type="domain" description="Rhodanese" evidence="5">
    <location>
        <begin position="144"/>
        <end position="235"/>
    </location>
</feature>
<dbReference type="InterPro" id="IPR001763">
    <property type="entry name" value="Rhodanese-like_dom"/>
</dbReference>
<comment type="similarity">
    <text evidence="4">Belongs to the TrhO family.</text>
</comment>
<dbReference type="EMBL" id="JBHUPC010000013">
    <property type="protein sequence ID" value="MFD2892285.1"/>
    <property type="molecule type" value="Genomic_DNA"/>
</dbReference>
<dbReference type="Proteomes" id="UP001597534">
    <property type="component" value="Unassembled WGS sequence"/>
</dbReference>
<evidence type="ECO:0000256" key="1">
    <source>
        <dbReference type="ARBA" id="ARBA00022694"/>
    </source>
</evidence>
<keyword evidence="1 4" id="KW-0819">tRNA processing</keyword>
<dbReference type="Pfam" id="PF17773">
    <property type="entry name" value="UPF0176_N"/>
    <property type="match status" value="1"/>
</dbReference>
<evidence type="ECO:0000313" key="7">
    <source>
        <dbReference type="Proteomes" id="UP001597534"/>
    </source>
</evidence>
<dbReference type="Gene3D" id="3.30.70.100">
    <property type="match status" value="1"/>
</dbReference>
<evidence type="ECO:0000256" key="3">
    <source>
        <dbReference type="ARBA" id="ARBA00045625"/>
    </source>
</evidence>
<keyword evidence="7" id="KW-1185">Reference proteome</keyword>
<evidence type="ECO:0000313" key="6">
    <source>
        <dbReference type="EMBL" id="MFD2892285.1"/>
    </source>
</evidence>
<organism evidence="6 7">
    <name type="scientific">Flavobacterium chuncheonense</name>
    <dbReference type="NCBI Taxonomy" id="2026653"/>
    <lineage>
        <taxon>Bacteria</taxon>
        <taxon>Pseudomonadati</taxon>
        <taxon>Bacteroidota</taxon>
        <taxon>Flavobacteriia</taxon>
        <taxon>Flavobacteriales</taxon>
        <taxon>Flavobacteriaceae</taxon>
        <taxon>Flavobacterium</taxon>
    </lineage>
</organism>
<dbReference type="NCBIfam" id="NF001133">
    <property type="entry name" value="PRK00142.1-1"/>
    <property type="match status" value="1"/>
</dbReference>
<dbReference type="SMART" id="SM00450">
    <property type="entry name" value="RHOD"/>
    <property type="match status" value="1"/>
</dbReference>
<dbReference type="InterPro" id="IPR022111">
    <property type="entry name" value="Rhodanese_C"/>
</dbReference>
<evidence type="ECO:0000256" key="4">
    <source>
        <dbReference type="HAMAP-Rule" id="MF_00469"/>
    </source>
</evidence>
<dbReference type="EC" id="1.14.-.-" evidence="4"/>
<dbReference type="Gene3D" id="3.40.250.10">
    <property type="entry name" value="Rhodanese-like domain"/>
    <property type="match status" value="1"/>
</dbReference>